<dbReference type="EMBL" id="LR134372">
    <property type="protein sequence ID" value="VEG85461.1"/>
    <property type="molecule type" value="Genomic_DNA"/>
</dbReference>
<gene>
    <name evidence="1" type="primary">hddC</name>
    <name evidence="1" type="ORF">NCTC11541_01518</name>
</gene>
<keyword evidence="1" id="KW-0808">Transferase</keyword>
<proteinExistence type="predicted"/>
<dbReference type="OrthoDB" id="5357610at2"/>
<dbReference type="RefSeq" id="WP_027304609.1">
    <property type="nucleotide sequence ID" value="NZ_CBCRZS010000034.1"/>
</dbReference>
<evidence type="ECO:0000313" key="1">
    <source>
        <dbReference type="EMBL" id="VEG85461.1"/>
    </source>
</evidence>
<dbReference type="Gene3D" id="3.40.50.11350">
    <property type="match status" value="1"/>
</dbReference>
<dbReference type="GO" id="GO:0016740">
    <property type="term" value="F:transferase activity"/>
    <property type="evidence" value="ECO:0007669"/>
    <property type="project" value="UniProtKB-KW"/>
</dbReference>
<organism evidence="1 2">
    <name type="scientific">Campylobacter upsaliensis</name>
    <dbReference type="NCBI Taxonomy" id="28080"/>
    <lineage>
        <taxon>Bacteria</taxon>
        <taxon>Pseudomonadati</taxon>
        <taxon>Campylobacterota</taxon>
        <taxon>Epsilonproteobacteria</taxon>
        <taxon>Campylobacterales</taxon>
        <taxon>Campylobacteraceae</taxon>
        <taxon>Campylobacter</taxon>
    </lineage>
</organism>
<name>A0A448KPX6_CAMUP</name>
<sequence>MTNKPLILGGRDDGFGERMRAILNAMYVAKKFDLEFGFVWRDIDGENFLDGKVKSPLKALPYMHELFSDKFISKYFRADLTYSYLTPILNTHHKKSITNLLKPPYERDWGWYMTQGDLDTWFNDVDHLEYRKSIASCFKSIEFSDAVNAIFKEVNLKTKDLGDFVALHIRSGETVYDELYINMWWHCRYKISPYPINIAVALEELKKGNNVVLFSDDFTLLESVKKYIVNNNPSFKSKIFIATELKENGLQDFEDMIFDVYLMSKAEKIYCSWTTGFARLACYIGNNKIISLPEHYSVSKTYELMIKFIDIDDINPHQAAFSYFFLYILAKELNLPFDMKLSYLKRSFELHQNYNTKIFLLDLLLEHHQFEEVDLMIEQMNLEEKKSCLTLMLNYNLNPTLPFHLFKNYFVGASYKNISRFAFEIFLAFNDEGHGVNAYYPGFRSLILDLFYSVFSGPKCSQMAQIKPNIDVYKRHSLAYTLGYAMIENSKSLWGYIRMPYVLSYLKEQHIKETDLLKKEKRYYEFYNEAHTLSVELGKALMRAHKIWYKGGYLRLIFVDIPIIKKEFLKGKK</sequence>
<reference evidence="1 2" key="1">
    <citation type="submission" date="2018-12" db="EMBL/GenBank/DDBJ databases">
        <authorList>
            <consortium name="Pathogen Informatics"/>
        </authorList>
    </citation>
    <scope>NUCLEOTIDE SEQUENCE [LARGE SCALE GENOMIC DNA]</scope>
    <source>
        <strain evidence="1 2">NCTC11541</strain>
    </source>
</reference>
<protein>
    <submittedName>
        <fullName evidence="1">Capsular polysaccharide heptosyltransferase</fullName>
    </submittedName>
</protein>
<dbReference type="AlphaFoldDB" id="A0A448KPX6"/>
<accession>A0A448KPX6</accession>
<dbReference type="Proteomes" id="UP000278157">
    <property type="component" value="Chromosome"/>
</dbReference>
<evidence type="ECO:0000313" key="2">
    <source>
        <dbReference type="Proteomes" id="UP000278157"/>
    </source>
</evidence>